<evidence type="ECO:0000313" key="2">
    <source>
        <dbReference type="EMBL" id="PKK65819.1"/>
    </source>
</evidence>
<accession>A0A2N1MW38</accession>
<protein>
    <recommendedName>
        <fullName evidence="4">Ion transport domain-containing protein</fullName>
    </recommendedName>
</protein>
<proteinExistence type="predicted"/>
<keyword evidence="1" id="KW-0472">Membrane</keyword>
<organism evidence="2 3">
    <name type="scientific">Rhizophagus irregularis</name>
    <dbReference type="NCBI Taxonomy" id="588596"/>
    <lineage>
        <taxon>Eukaryota</taxon>
        <taxon>Fungi</taxon>
        <taxon>Fungi incertae sedis</taxon>
        <taxon>Mucoromycota</taxon>
        <taxon>Glomeromycotina</taxon>
        <taxon>Glomeromycetes</taxon>
        <taxon>Glomerales</taxon>
        <taxon>Glomeraceae</taxon>
        <taxon>Rhizophagus</taxon>
    </lineage>
</organism>
<keyword evidence="1" id="KW-0812">Transmembrane</keyword>
<comment type="caution">
    <text evidence="2">The sequence shown here is derived from an EMBL/GenBank/DDBJ whole genome shotgun (WGS) entry which is preliminary data.</text>
</comment>
<feature type="transmembrane region" description="Helical" evidence="1">
    <location>
        <begin position="36"/>
        <end position="59"/>
    </location>
</feature>
<dbReference type="Proteomes" id="UP000233469">
    <property type="component" value="Unassembled WGS sequence"/>
</dbReference>
<keyword evidence="1" id="KW-1133">Transmembrane helix</keyword>
<dbReference type="EMBL" id="LLXL01001189">
    <property type="protein sequence ID" value="PKK65819.1"/>
    <property type="molecule type" value="Genomic_DNA"/>
</dbReference>
<name>A0A2N1MW38_9GLOM</name>
<evidence type="ECO:0008006" key="4">
    <source>
        <dbReference type="Google" id="ProtNLM"/>
    </source>
</evidence>
<reference evidence="2 3" key="2">
    <citation type="submission" date="2017-10" db="EMBL/GenBank/DDBJ databases">
        <title>Extensive intraspecific genome diversity in a model arbuscular mycorrhizal fungus.</title>
        <authorList>
            <person name="Chen E.C.H."/>
            <person name="Morin E."/>
            <person name="Baudet D."/>
            <person name="Noel J."/>
            <person name="Ndikumana S."/>
            <person name="Charron P."/>
            <person name="St-Onge C."/>
            <person name="Giorgi J."/>
            <person name="Grigoriev I.V."/>
            <person name="Roux C."/>
            <person name="Martin F.M."/>
            <person name="Corradi N."/>
        </authorList>
    </citation>
    <scope>NUCLEOTIDE SEQUENCE [LARGE SCALE GENOMIC DNA]</scope>
    <source>
        <strain evidence="2 3">C2</strain>
    </source>
</reference>
<gene>
    <name evidence="2" type="ORF">RhiirC2_808275</name>
</gene>
<evidence type="ECO:0000256" key="1">
    <source>
        <dbReference type="SAM" id="Phobius"/>
    </source>
</evidence>
<sequence length="136" mass="15897">MRTQTSLQTSFFATSLLLTGDTSSFSNWPFVKNPALATLMVLFVFLMIIYIINVFITLYGEVNDDDILGAVYKMRAEVISEIELFYLLPSQRRCQEWFPEVLYFDLKLGEAQELIKELISEDKWNTNEFPEMKQPF</sequence>
<reference evidence="2 3" key="1">
    <citation type="submission" date="2016-04" db="EMBL/GenBank/DDBJ databases">
        <title>Genome analyses suggest a sexual origin of heterokaryosis in a supposedly ancient asexual fungus.</title>
        <authorList>
            <person name="Ropars J."/>
            <person name="Sedzielewska K."/>
            <person name="Noel J."/>
            <person name="Charron P."/>
            <person name="Farinelli L."/>
            <person name="Marton T."/>
            <person name="Kruger M."/>
            <person name="Pelin A."/>
            <person name="Brachmann A."/>
            <person name="Corradi N."/>
        </authorList>
    </citation>
    <scope>NUCLEOTIDE SEQUENCE [LARGE SCALE GENOMIC DNA]</scope>
    <source>
        <strain evidence="2 3">C2</strain>
    </source>
</reference>
<dbReference type="OrthoDB" id="2352140at2759"/>
<evidence type="ECO:0000313" key="3">
    <source>
        <dbReference type="Proteomes" id="UP000233469"/>
    </source>
</evidence>
<dbReference type="AlphaFoldDB" id="A0A2N1MW38"/>